<feature type="transmembrane region" description="Helical" evidence="1">
    <location>
        <begin position="264"/>
        <end position="282"/>
    </location>
</feature>
<proteinExistence type="predicted"/>
<evidence type="ECO:0000313" key="2">
    <source>
        <dbReference type="EMBL" id="SHI18496.1"/>
    </source>
</evidence>
<evidence type="ECO:0000313" key="3">
    <source>
        <dbReference type="Proteomes" id="UP000184278"/>
    </source>
</evidence>
<dbReference type="OrthoDB" id="2000002at2"/>
<accession>A0A1M5Z2K7</accession>
<evidence type="ECO:0000256" key="1">
    <source>
        <dbReference type="SAM" id="Phobius"/>
    </source>
</evidence>
<organism evidence="2 3">
    <name type="scientific">Butyrivibrio fibrisolvens DSM 3071</name>
    <dbReference type="NCBI Taxonomy" id="1121131"/>
    <lineage>
        <taxon>Bacteria</taxon>
        <taxon>Bacillati</taxon>
        <taxon>Bacillota</taxon>
        <taxon>Clostridia</taxon>
        <taxon>Lachnospirales</taxon>
        <taxon>Lachnospiraceae</taxon>
        <taxon>Butyrivibrio</taxon>
    </lineage>
</organism>
<keyword evidence="1" id="KW-0812">Transmembrane</keyword>
<keyword evidence="1" id="KW-0472">Membrane</keyword>
<feature type="transmembrane region" description="Helical" evidence="1">
    <location>
        <begin position="230"/>
        <end position="252"/>
    </location>
</feature>
<keyword evidence="3" id="KW-1185">Reference proteome</keyword>
<feature type="transmembrane region" description="Helical" evidence="1">
    <location>
        <begin position="200"/>
        <end position="218"/>
    </location>
</feature>
<dbReference type="AlphaFoldDB" id="A0A1M5Z2K7"/>
<feature type="transmembrane region" description="Helical" evidence="1">
    <location>
        <begin position="327"/>
        <end position="345"/>
    </location>
</feature>
<protein>
    <recommendedName>
        <fullName evidence="4">DUF4153 domain-containing protein</fullName>
    </recommendedName>
</protein>
<gene>
    <name evidence="2" type="ORF">SAMN02745229_01927</name>
</gene>
<feature type="transmembrane region" description="Helical" evidence="1">
    <location>
        <begin position="165"/>
        <end position="188"/>
    </location>
</feature>
<feature type="transmembrane region" description="Helical" evidence="1">
    <location>
        <begin position="52"/>
        <end position="70"/>
    </location>
</feature>
<name>A0A1M5Z2K7_BUTFI</name>
<feature type="transmembrane region" description="Helical" evidence="1">
    <location>
        <begin position="294"/>
        <end position="315"/>
    </location>
</feature>
<feature type="transmembrane region" description="Helical" evidence="1">
    <location>
        <begin position="20"/>
        <end position="40"/>
    </location>
</feature>
<evidence type="ECO:0008006" key="4">
    <source>
        <dbReference type="Google" id="ProtNLM"/>
    </source>
</evidence>
<dbReference type="Proteomes" id="UP000184278">
    <property type="component" value="Unassembled WGS sequence"/>
</dbReference>
<sequence>MKIVEKLKKGLSKVITEHAVSIALAAILTIIAMVFCGLSEKDHELLLTVLKYVYAILFAASISALLCESIHLYHKANNIKKIILFVVIMIAGVVTSILNVASDGVDFSYITYGDAYHFTAQGFFGGLYTSLMILYLCLIIFFCYKKSKESFEMYVAKAFCGVMKAELLCVILLIGSILIIEIIDSLLIHIMWNYYVMDRVILFIFGFVAYPCAIVGISDTDHEISKFGKAILGYVFVSLLSIAYVIIYIYMFKIIITWTFPSNEVFGILMTLFVFGIGVWTMGYSCGDNIFRKIAGILPFLFIPFIVLQIMCLQLRISEYGFTTDRYLGMMLIIFELVYMVLYAIRFFGKKDIVANSLFILSILAIVTLIVPFVNVSSVVLVSQKSKIEKYLSLGDDASATVIEEARDAYRVIWREGGESGKMYLDKSLSQDQKYFLDYSSYYYYSHHNNFYIDVKGYKVDEIDTSDVETVYIISNNIKDDEGIDTSSVYIYGQNPDEVLATLDIKDMVDTLIEKDSEGASDHELSVSIEQEYITEEGYKFIITSIMVEGEKEDETTVTNIYICGYLLK</sequence>
<dbReference type="GeneID" id="89508811"/>
<dbReference type="InterPro" id="IPR025291">
    <property type="entry name" value="DUF4153"/>
</dbReference>
<reference evidence="3" key="1">
    <citation type="submission" date="2016-11" db="EMBL/GenBank/DDBJ databases">
        <authorList>
            <person name="Varghese N."/>
            <person name="Submissions S."/>
        </authorList>
    </citation>
    <scope>NUCLEOTIDE SEQUENCE [LARGE SCALE GENOMIC DNA]</scope>
    <source>
        <strain evidence="3">DSM 3071</strain>
    </source>
</reference>
<feature type="transmembrane region" description="Helical" evidence="1">
    <location>
        <begin position="82"/>
        <end position="102"/>
    </location>
</feature>
<dbReference type="RefSeq" id="WP_073387317.1">
    <property type="nucleotide sequence ID" value="NZ_FQXK01000015.1"/>
</dbReference>
<keyword evidence="1" id="KW-1133">Transmembrane helix</keyword>
<feature type="transmembrane region" description="Helical" evidence="1">
    <location>
        <begin position="357"/>
        <end position="382"/>
    </location>
</feature>
<dbReference type="Pfam" id="PF13687">
    <property type="entry name" value="DUF4153"/>
    <property type="match status" value="1"/>
</dbReference>
<feature type="transmembrane region" description="Helical" evidence="1">
    <location>
        <begin position="122"/>
        <end position="144"/>
    </location>
</feature>
<dbReference type="STRING" id="1121131.SAMN02745229_01927"/>
<dbReference type="EMBL" id="FQXK01000015">
    <property type="protein sequence ID" value="SHI18496.1"/>
    <property type="molecule type" value="Genomic_DNA"/>
</dbReference>